<gene>
    <name evidence="1" type="ORF">BpHYR1_002674</name>
</gene>
<dbReference type="AlphaFoldDB" id="A0A3M7R7Q9"/>
<dbReference type="EMBL" id="REGN01004001">
    <property type="protein sequence ID" value="RNA19652.1"/>
    <property type="molecule type" value="Genomic_DNA"/>
</dbReference>
<name>A0A3M7R7Q9_BRAPC</name>
<sequence>MSLNLRIKNMKKNEITYLLDFYGISFLINQWFSKWTFSTKHLFTIFENQCSIKNNISLFPNTHIQI</sequence>
<reference evidence="1 2" key="1">
    <citation type="journal article" date="2018" name="Sci. Rep.">
        <title>Genomic signatures of local adaptation to the degree of environmental predictability in rotifers.</title>
        <authorList>
            <person name="Franch-Gras L."/>
            <person name="Hahn C."/>
            <person name="Garcia-Roger E.M."/>
            <person name="Carmona M.J."/>
            <person name="Serra M."/>
            <person name="Gomez A."/>
        </authorList>
    </citation>
    <scope>NUCLEOTIDE SEQUENCE [LARGE SCALE GENOMIC DNA]</scope>
    <source>
        <strain evidence="1">HYR1</strain>
    </source>
</reference>
<keyword evidence="2" id="KW-1185">Reference proteome</keyword>
<proteinExistence type="predicted"/>
<evidence type="ECO:0000313" key="2">
    <source>
        <dbReference type="Proteomes" id="UP000276133"/>
    </source>
</evidence>
<protein>
    <submittedName>
        <fullName evidence="1">Uncharacterized protein</fullName>
    </submittedName>
</protein>
<evidence type="ECO:0000313" key="1">
    <source>
        <dbReference type="EMBL" id="RNA19652.1"/>
    </source>
</evidence>
<organism evidence="1 2">
    <name type="scientific">Brachionus plicatilis</name>
    <name type="common">Marine rotifer</name>
    <name type="synonym">Brachionus muelleri</name>
    <dbReference type="NCBI Taxonomy" id="10195"/>
    <lineage>
        <taxon>Eukaryota</taxon>
        <taxon>Metazoa</taxon>
        <taxon>Spiralia</taxon>
        <taxon>Gnathifera</taxon>
        <taxon>Rotifera</taxon>
        <taxon>Eurotatoria</taxon>
        <taxon>Monogononta</taxon>
        <taxon>Pseudotrocha</taxon>
        <taxon>Ploima</taxon>
        <taxon>Brachionidae</taxon>
        <taxon>Brachionus</taxon>
    </lineage>
</organism>
<comment type="caution">
    <text evidence="1">The sequence shown here is derived from an EMBL/GenBank/DDBJ whole genome shotgun (WGS) entry which is preliminary data.</text>
</comment>
<dbReference type="Proteomes" id="UP000276133">
    <property type="component" value="Unassembled WGS sequence"/>
</dbReference>
<accession>A0A3M7R7Q9</accession>